<dbReference type="PANTHER" id="PTHR38116">
    <property type="entry name" value="CHROMOSOME 7, WHOLE GENOME SHOTGUN SEQUENCE"/>
    <property type="match status" value="1"/>
</dbReference>
<name>A0AAV9X068_9PEZI</name>
<evidence type="ECO:0008006" key="3">
    <source>
        <dbReference type="Google" id="ProtNLM"/>
    </source>
</evidence>
<dbReference type="Pfam" id="PF11905">
    <property type="entry name" value="DUF3425"/>
    <property type="match status" value="1"/>
</dbReference>
<reference evidence="1 2" key="1">
    <citation type="submission" date="2019-10" db="EMBL/GenBank/DDBJ databases">
        <authorList>
            <person name="Palmer J.M."/>
        </authorList>
    </citation>
    <scope>NUCLEOTIDE SEQUENCE [LARGE SCALE GENOMIC DNA]</scope>
    <source>
        <strain evidence="1 2">TWF694</strain>
    </source>
</reference>
<dbReference type="EMBL" id="JAVHJO010000013">
    <property type="protein sequence ID" value="KAK6530359.1"/>
    <property type="molecule type" value="Genomic_DNA"/>
</dbReference>
<dbReference type="AlphaFoldDB" id="A0AAV9X068"/>
<organism evidence="1 2">
    <name type="scientific">Orbilia ellipsospora</name>
    <dbReference type="NCBI Taxonomy" id="2528407"/>
    <lineage>
        <taxon>Eukaryota</taxon>
        <taxon>Fungi</taxon>
        <taxon>Dikarya</taxon>
        <taxon>Ascomycota</taxon>
        <taxon>Pezizomycotina</taxon>
        <taxon>Orbiliomycetes</taxon>
        <taxon>Orbiliales</taxon>
        <taxon>Orbiliaceae</taxon>
        <taxon>Orbilia</taxon>
    </lineage>
</organism>
<dbReference type="PANTHER" id="PTHR38116:SF5">
    <property type="entry name" value="BZIP DOMAIN-CONTAINING PROTEIN"/>
    <property type="match status" value="1"/>
</dbReference>
<dbReference type="InterPro" id="IPR021833">
    <property type="entry name" value="DUF3425"/>
</dbReference>
<evidence type="ECO:0000313" key="2">
    <source>
        <dbReference type="Proteomes" id="UP001365542"/>
    </source>
</evidence>
<protein>
    <recommendedName>
        <fullName evidence="3">BZIP domain-containing protein</fullName>
    </recommendedName>
</protein>
<gene>
    <name evidence="1" type="ORF">TWF694_003715</name>
</gene>
<keyword evidence="2" id="KW-1185">Reference proteome</keyword>
<evidence type="ECO:0000313" key="1">
    <source>
        <dbReference type="EMBL" id="KAK6530359.1"/>
    </source>
</evidence>
<dbReference type="Proteomes" id="UP001365542">
    <property type="component" value="Unassembled WGS sequence"/>
</dbReference>
<accession>A0AAV9X068</accession>
<sequence length="312" mass="36030">MTSSVPQVWSSNDDWSGITNIAERRRRQSRLGQRNYRKRKLLQRFQALAAAAETTESNATENLNAQYQLSAAFTEGTNISSNQPTPHKSFYERTVKQVIRLGDTEQDVILICNDQAAEFVQRFFPDYNLQRHQLSDLATVVHLNVLNAMYRNGLAVGVSWFDMANDDGISPFNQYGPTDPTTSAKDSLPPSLLPTETQKRVVHHPWIDLIPFHEMRDCIINALDRELLDEEELCLTLSGHPEYMDGELTSFVVWGLPWDSKSWELSMGILRKWGWLLQNCHQVVETTNYWRERRGERKIIYKSGGYIEEYEL</sequence>
<proteinExistence type="predicted"/>
<comment type="caution">
    <text evidence="1">The sequence shown here is derived from an EMBL/GenBank/DDBJ whole genome shotgun (WGS) entry which is preliminary data.</text>
</comment>